<dbReference type="SUPFAM" id="SSF51294">
    <property type="entry name" value="Hedgehog/intein (Hint) domain"/>
    <property type="match status" value="1"/>
</dbReference>
<evidence type="ECO:0000313" key="2">
    <source>
        <dbReference type="EMBL" id="QHT88716.1"/>
    </source>
</evidence>
<dbReference type="PROSITE" id="PS50817">
    <property type="entry name" value="INTEIN_N_TER"/>
    <property type="match status" value="1"/>
</dbReference>
<keyword evidence="1" id="KW-0812">Transmembrane</keyword>
<sequence>MPTGKNYLIFGLVNLGFIAQIALFMYYTSAAKVKANWNEYRCNPSYWMYSDSISDDFNYCVQDSQVNMMGTLMQPMTYMVSSLASFAEEATQDINNSRGMISNIRDFLADIIPNIFSVFINLIVEFQRMIIAIKDMFAKMVGMITTFMFMLDSLSKLMISGAGVFGAAMPKSCFHPDTKVKTKSGDIFAMKDLPLGAELEDGGKVFSVMKIDNQNKDPYYKINGGINGETIYVTGHHFIYNKITDKFVKVMDHPDAVIESNNIPEWVSCLITTNQRIPIGQHTFWDWEDDELTK</sequence>
<dbReference type="AlphaFoldDB" id="A0A6C0I8Q1"/>
<organism evidence="2">
    <name type="scientific">viral metagenome</name>
    <dbReference type="NCBI Taxonomy" id="1070528"/>
    <lineage>
        <taxon>unclassified sequences</taxon>
        <taxon>metagenomes</taxon>
        <taxon>organismal metagenomes</taxon>
    </lineage>
</organism>
<feature type="transmembrane region" description="Helical" evidence="1">
    <location>
        <begin position="107"/>
        <end position="124"/>
    </location>
</feature>
<accession>A0A6C0I8Q1</accession>
<protein>
    <recommendedName>
        <fullName evidence="3">Hint domain-containing protein</fullName>
    </recommendedName>
</protein>
<reference evidence="2" key="1">
    <citation type="journal article" date="2020" name="Nature">
        <title>Giant virus diversity and host interactions through global metagenomics.</title>
        <authorList>
            <person name="Schulz F."/>
            <person name="Roux S."/>
            <person name="Paez-Espino D."/>
            <person name="Jungbluth S."/>
            <person name="Walsh D.A."/>
            <person name="Denef V.J."/>
            <person name="McMahon K.D."/>
            <person name="Konstantinidis K.T."/>
            <person name="Eloe-Fadrosh E.A."/>
            <person name="Kyrpides N.C."/>
            <person name="Woyke T."/>
        </authorList>
    </citation>
    <scope>NUCLEOTIDE SEQUENCE</scope>
    <source>
        <strain evidence="2">GVMAG-M-3300023184-51</strain>
    </source>
</reference>
<keyword evidence="1" id="KW-1133">Transmembrane helix</keyword>
<dbReference type="InterPro" id="IPR006141">
    <property type="entry name" value="Intein_N"/>
</dbReference>
<dbReference type="EMBL" id="MN740121">
    <property type="protein sequence ID" value="QHT88716.1"/>
    <property type="molecule type" value="Genomic_DNA"/>
</dbReference>
<feature type="transmembrane region" description="Helical" evidence="1">
    <location>
        <begin position="6"/>
        <end position="27"/>
    </location>
</feature>
<proteinExistence type="predicted"/>
<evidence type="ECO:0008006" key="3">
    <source>
        <dbReference type="Google" id="ProtNLM"/>
    </source>
</evidence>
<evidence type="ECO:0000256" key="1">
    <source>
        <dbReference type="SAM" id="Phobius"/>
    </source>
</evidence>
<keyword evidence="1" id="KW-0472">Membrane</keyword>
<dbReference type="GO" id="GO:0016539">
    <property type="term" value="P:intein-mediated protein splicing"/>
    <property type="evidence" value="ECO:0007669"/>
    <property type="project" value="InterPro"/>
</dbReference>
<name>A0A6C0I8Q1_9ZZZZ</name>
<dbReference type="InterPro" id="IPR036844">
    <property type="entry name" value="Hint_dom_sf"/>
</dbReference>